<keyword evidence="2 8" id="KW-0863">Zinc-finger</keyword>
<organism evidence="12 13">
    <name type="scientific">Kalanchoe fedtschenkoi</name>
    <name type="common">Lavender scallops</name>
    <name type="synonym">South American air plant</name>
    <dbReference type="NCBI Taxonomy" id="63787"/>
    <lineage>
        <taxon>Eukaryota</taxon>
        <taxon>Viridiplantae</taxon>
        <taxon>Streptophyta</taxon>
        <taxon>Embryophyta</taxon>
        <taxon>Tracheophyta</taxon>
        <taxon>Spermatophyta</taxon>
        <taxon>Magnoliopsida</taxon>
        <taxon>eudicotyledons</taxon>
        <taxon>Gunneridae</taxon>
        <taxon>Pentapetalae</taxon>
        <taxon>Saxifragales</taxon>
        <taxon>Crassulaceae</taxon>
        <taxon>Kalanchoe</taxon>
    </lineage>
</organism>
<dbReference type="InterPro" id="IPR045174">
    <property type="entry name" value="Dof"/>
</dbReference>
<dbReference type="InterPro" id="IPR003851">
    <property type="entry name" value="Znf_Dof"/>
</dbReference>
<protein>
    <recommendedName>
        <fullName evidence="9">Dof zinc finger protein</fullName>
    </recommendedName>
</protein>
<dbReference type="Gramene" id="Kaladp0059s0236.1.v1.1">
    <property type="protein sequence ID" value="Kaladp0059s0236.1.v1.1.CDS.1"/>
    <property type="gene ID" value="Kaladp0059s0236.v1.1"/>
</dbReference>
<evidence type="ECO:0000256" key="10">
    <source>
        <dbReference type="SAM" id="MobiDB-lite"/>
    </source>
</evidence>
<evidence type="ECO:0000256" key="6">
    <source>
        <dbReference type="ARBA" id="ARBA00023163"/>
    </source>
</evidence>
<evidence type="ECO:0000259" key="11">
    <source>
        <dbReference type="PROSITE" id="PS50884"/>
    </source>
</evidence>
<evidence type="ECO:0000256" key="3">
    <source>
        <dbReference type="ARBA" id="ARBA00022833"/>
    </source>
</evidence>
<dbReference type="GO" id="GO:0008270">
    <property type="term" value="F:zinc ion binding"/>
    <property type="evidence" value="ECO:0007669"/>
    <property type="project" value="UniProtKB-KW"/>
</dbReference>
<keyword evidence="4 9" id="KW-0805">Transcription regulation</keyword>
<name>A0A7N1A141_KALFE</name>
<dbReference type="PROSITE" id="PS01361">
    <property type="entry name" value="ZF_DOF_1"/>
    <property type="match status" value="1"/>
</dbReference>
<comment type="subcellular location">
    <subcellularLocation>
        <location evidence="8 9">Nucleus</location>
    </subcellularLocation>
</comment>
<keyword evidence="7 8" id="KW-0539">Nucleus</keyword>
<feature type="compositionally biased region" description="Low complexity" evidence="10">
    <location>
        <begin position="74"/>
        <end position="89"/>
    </location>
</feature>
<comment type="function">
    <text evidence="9">Transcription factor that binds specifically to a 5'-AA[AG]G-3' consensus core sequence.</text>
</comment>
<evidence type="ECO:0000256" key="2">
    <source>
        <dbReference type="ARBA" id="ARBA00022771"/>
    </source>
</evidence>
<keyword evidence="1 9" id="KW-0479">Metal-binding</keyword>
<dbReference type="Pfam" id="PF02701">
    <property type="entry name" value="Zn_ribbon_Dof"/>
    <property type="match status" value="1"/>
</dbReference>
<keyword evidence="5 8" id="KW-0238">DNA-binding</keyword>
<feature type="region of interest" description="Disordered" evidence="10">
    <location>
        <begin position="61"/>
        <end position="99"/>
    </location>
</feature>
<dbReference type="GO" id="GO:0003677">
    <property type="term" value="F:DNA binding"/>
    <property type="evidence" value="ECO:0007669"/>
    <property type="project" value="UniProtKB-UniRule"/>
</dbReference>
<evidence type="ECO:0000256" key="5">
    <source>
        <dbReference type="ARBA" id="ARBA00023125"/>
    </source>
</evidence>
<sequence>MDRRWMMMKSSPEMAPNCPRCASSNTKFCYYNNYSLSQPRYFCKGCRRYWTKGGSLRNVPVGGGCRKSRRGRSSSRPGDTISSYTSSRTDGGGRSGDVLVMPQHQDAASSNRSSSGPADIDMAAVFAKFLDPISETELRDQEEITDQTGDDDYPFFELASSLGSSNEEAGDGFLMDDSENEAGLFGQVVGAEFDPLAAVGDENLEGSYDGSFGLEYEDMFSSDQVLAAGPEAVMWPANNYGTDAFCEWQQGELELPPFSGNYKQMKGGSSGNGLVDDNNWTVGSCLDVTSFEV</sequence>
<dbReference type="PANTHER" id="PTHR31992:SF316">
    <property type="entry name" value="DOF ZINC FINGER PROTEIN DOF1.2"/>
    <property type="match status" value="1"/>
</dbReference>
<keyword evidence="3 9" id="KW-0862">Zinc</keyword>
<feature type="domain" description="Dof-type" evidence="11">
    <location>
        <begin position="16"/>
        <end position="70"/>
    </location>
</feature>
<dbReference type="GO" id="GO:0005634">
    <property type="term" value="C:nucleus"/>
    <property type="evidence" value="ECO:0007669"/>
    <property type="project" value="UniProtKB-SubCell"/>
</dbReference>
<dbReference type="GO" id="GO:0003700">
    <property type="term" value="F:DNA-binding transcription factor activity"/>
    <property type="evidence" value="ECO:0007669"/>
    <property type="project" value="UniProtKB-UniRule"/>
</dbReference>
<evidence type="ECO:0000256" key="1">
    <source>
        <dbReference type="ARBA" id="ARBA00022723"/>
    </source>
</evidence>
<keyword evidence="13" id="KW-1185">Reference proteome</keyword>
<keyword evidence="6 9" id="KW-0804">Transcription</keyword>
<proteinExistence type="predicted"/>
<evidence type="ECO:0000256" key="8">
    <source>
        <dbReference type="PROSITE-ProRule" id="PRU00071"/>
    </source>
</evidence>
<dbReference type="AlphaFoldDB" id="A0A7N1A141"/>
<evidence type="ECO:0000313" key="13">
    <source>
        <dbReference type="Proteomes" id="UP000594263"/>
    </source>
</evidence>
<evidence type="ECO:0000256" key="9">
    <source>
        <dbReference type="RuleBase" id="RU369094"/>
    </source>
</evidence>
<reference evidence="12" key="1">
    <citation type="submission" date="2021-01" db="UniProtKB">
        <authorList>
            <consortium name="EnsemblPlants"/>
        </authorList>
    </citation>
    <scope>IDENTIFICATION</scope>
</reference>
<evidence type="ECO:0000256" key="4">
    <source>
        <dbReference type="ARBA" id="ARBA00023015"/>
    </source>
</evidence>
<accession>A0A7N1A141</accession>
<dbReference type="Proteomes" id="UP000594263">
    <property type="component" value="Unplaced"/>
</dbReference>
<dbReference type="EnsemblPlants" id="Kaladp0059s0236.1.v1.1">
    <property type="protein sequence ID" value="Kaladp0059s0236.1.v1.1.CDS.1"/>
    <property type="gene ID" value="Kaladp0059s0236.v1.1"/>
</dbReference>
<evidence type="ECO:0000313" key="12">
    <source>
        <dbReference type="EnsemblPlants" id="Kaladp0059s0236.1.v1.1.CDS.1"/>
    </source>
</evidence>
<dbReference type="PANTHER" id="PTHR31992">
    <property type="entry name" value="DOF ZINC FINGER PROTEIN DOF1.4-RELATED"/>
    <property type="match status" value="1"/>
</dbReference>
<evidence type="ECO:0000256" key="7">
    <source>
        <dbReference type="ARBA" id="ARBA00023242"/>
    </source>
</evidence>
<dbReference type="PROSITE" id="PS50884">
    <property type="entry name" value="ZF_DOF_2"/>
    <property type="match status" value="1"/>
</dbReference>